<feature type="region of interest" description="Disordered" evidence="1">
    <location>
        <begin position="215"/>
        <end position="245"/>
    </location>
</feature>
<feature type="compositionally biased region" description="Basic and acidic residues" evidence="1">
    <location>
        <begin position="215"/>
        <end position="235"/>
    </location>
</feature>
<evidence type="ECO:0000256" key="1">
    <source>
        <dbReference type="SAM" id="MobiDB-lite"/>
    </source>
</evidence>
<evidence type="ECO:0000313" key="4">
    <source>
        <dbReference type="Proteomes" id="UP000541444"/>
    </source>
</evidence>
<feature type="transmembrane region" description="Helical" evidence="2">
    <location>
        <begin position="273"/>
        <end position="294"/>
    </location>
</feature>
<gene>
    <name evidence="3" type="ORF">GIB67_004109</name>
</gene>
<sequence length="377" mass="43162">MKKAEPRTKKAKGEWQKKVEEADVPNKKKKVEGPKKEGFTDEQFDLGPLIQLKGLIPKIPKKGFANRVPRKRRAQFPKLQNIRSTVKNLLQCLSFVQNILAFWKKGEEKDNDDKKDVEEKVKSEEEKVQEMEESKNGDEKVDDVVEEEDSEQPTIVVYYTGKKDIQHDNETMVVTEEAKTDIVFFNQEEVVGETYQASADQTTVVSVEEQTLETKESKEEVKQNKEEVFEGKDVDDGNSQNKPDPEQVIDVYIKALIQYFDTQHRARPKNERIVLADIFACQYIIGILMSGLVMCPLKKPLGHLCCVLKARKICIYNSMVDSKIANAPKKKKLSPGHQLIEDQISTILPKILIWRDFAHRSRPPTGSEVKNYGLNSK</sequence>
<feature type="compositionally biased region" description="Basic and acidic residues" evidence="1">
    <location>
        <begin position="107"/>
        <end position="143"/>
    </location>
</feature>
<reference evidence="3 4" key="1">
    <citation type="journal article" date="2020" name="IScience">
        <title>Genome Sequencing of the Endangered Kingdonia uniflora (Circaeasteraceae, Ranunculales) Reveals Potential Mechanisms of Evolutionary Specialization.</title>
        <authorList>
            <person name="Sun Y."/>
            <person name="Deng T."/>
            <person name="Zhang A."/>
            <person name="Moore M.J."/>
            <person name="Landis J.B."/>
            <person name="Lin N."/>
            <person name="Zhang H."/>
            <person name="Zhang X."/>
            <person name="Huang J."/>
            <person name="Zhang X."/>
            <person name="Sun H."/>
            <person name="Wang H."/>
        </authorList>
    </citation>
    <scope>NUCLEOTIDE SEQUENCE [LARGE SCALE GENOMIC DNA]</scope>
    <source>
        <strain evidence="3">TB1705</strain>
        <tissue evidence="3">Leaf</tissue>
    </source>
</reference>
<organism evidence="3 4">
    <name type="scientific">Kingdonia uniflora</name>
    <dbReference type="NCBI Taxonomy" id="39325"/>
    <lineage>
        <taxon>Eukaryota</taxon>
        <taxon>Viridiplantae</taxon>
        <taxon>Streptophyta</taxon>
        <taxon>Embryophyta</taxon>
        <taxon>Tracheophyta</taxon>
        <taxon>Spermatophyta</taxon>
        <taxon>Magnoliopsida</taxon>
        <taxon>Ranunculales</taxon>
        <taxon>Circaeasteraceae</taxon>
        <taxon>Kingdonia</taxon>
    </lineage>
</organism>
<accession>A0A7J7NR70</accession>
<dbReference type="AlphaFoldDB" id="A0A7J7NR70"/>
<evidence type="ECO:0000313" key="3">
    <source>
        <dbReference type="EMBL" id="KAF6169717.1"/>
    </source>
</evidence>
<feature type="region of interest" description="Disordered" evidence="1">
    <location>
        <begin position="1"/>
        <end position="40"/>
    </location>
</feature>
<feature type="compositionally biased region" description="Basic and acidic residues" evidence="1">
    <location>
        <begin position="1"/>
        <end position="39"/>
    </location>
</feature>
<keyword evidence="2" id="KW-1133">Transmembrane helix</keyword>
<dbReference type="Proteomes" id="UP000541444">
    <property type="component" value="Unassembled WGS sequence"/>
</dbReference>
<evidence type="ECO:0000256" key="2">
    <source>
        <dbReference type="SAM" id="Phobius"/>
    </source>
</evidence>
<comment type="caution">
    <text evidence="3">The sequence shown here is derived from an EMBL/GenBank/DDBJ whole genome shotgun (WGS) entry which is preliminary data.</text>
</comment>
<keyword evidence="2" id="KW-0812">Transmembrane</keyword>
<name>A0A7J7NR70_9MAGN</name>
<feature type="region of interest" description="Disordered" evidence="1">
    <location>
        <begin position="107"/>
        <end position="147"/>
    </location>
</feature>
<keyword evidence="2" id="KW-0472">Membrane</keyword>
<proteinExistence type="predicted"/>
<dbReference type="EMBL" id="JACGCM010000628">
    <property type="protein sequence ID" value="KAF6169717.1"/>
    <property type="molecule type" value="Genomic_DNA"/>
</dbReference>
<dbReference type="OrthoDB" id="1939479at2759"/>
<keyword evidence="4" id="KW-1185">Reference proteome</keyword>
<protein>
    <submittedName>
        <fullName evidence="3">Uncharacterized protein</fullName>
    </submittedName>
</protein>